<organism evidence="3 4">
    <name type="scientific">Kibdelosporangium banguiense</name>
    <dbReference type="NCBI Taxonomy" id="1365924"/>
    <lineage>
        <taxon>Bacteria</taxon>
        <taxon>Bacillati</taxon>
        <taxon>Actinomycetota</taxon>
        <taxon>Actinomycetes</taxon>
        <taxon>Pseudonocardiales</taxon>
        <taxon>Pseudonocardiaceae</taxon>
        <taxon>Kibdelosporangium</taxon>
    </lineage>
</organism>
<dbReference type="NCBIfam" id="TIGR03841">
    <property type="entry name" value="F420_Rv3093c"/>
    <property type="match status" value="1"/>
</dbReference>
<dbReference type="EMBL" id="JAGINW010000001">
    <property type="protein sequence ID" value="MBP2330311.1"/>
    <property type="molecule type" value="Genomic_DNA"/>
</dbReference>
<dbReference type="Pfam" id="PF00296">
    <property type="entry name" value="Bac_luciferase"/>
    <property type="match status" value="1"/>
</dbReference>
<reference evidence="3 4" key="1">
    <citation type="submission" date="2021-03" db="EMBL/GenBank/DDBJ databases">
        <title>Sequencing the genomes of 1000 actinobacteria strains.</title>
        <authorList>
            <person name="Klenk H.-P."/>
        </authorList>
    </citation>
    <scope>NUCLEOTIDE SEQUENCE [LARGE SCALE GENOMIC DNA]</scope>
    <source>
        <strain evidence="3 4">DSM 46670</strain>
    </source>
</reference>
<dbReference type="InterPro" id="IPR022526">
    <property type="entry name" value="F420_Rv3093c"/>
</dbReference>
<keyword evidence="1" id="KW-0560">Oxidoreductase</keyword>
<name>A0ABS4U269_9PSEU</name>
<comment type="caution">
    <text evidence="3">The sequence shown here is derived from an EMBL/GenBank/DDBJ whole genome shotgun (WGS) entry which is preliminary data.</text>
</comment>
<dbReference type="InterPro" id="IPR050564">
    <property type="entry name" value="F420-G6PD/mer"/>
</dbReference>
<keyword evidence="4" id="KW-1185">Reference proteome</keyword>
<evidence type="ECO:0000313" key="3">
    <source>
        <dbReference type="EMBL" id="MBP2330311.1"/>
    </source>
</evidence>
<dbReference type="PANTHER" id="PTHR43244:SF1">
    <property type="entry name" value="5,10-METHYLENETETRAHYDROMETHANOPTERIN REDUCTASE"/>
    <property type="match status" value="1"/>
</dbReference>
<gene>
    <name evidence="3" type="ORF">JOF56_010696</name>
</gene>
<evidence type="ECO:0000256" key="1">
    <source>
        <dbReference type="ARBA" id="ARBA00023002"/>
    </source>
</evidence>
<dbReference type="InterPro" id="IPR036661">
    <property type="entry name" value="Luciferase-like_sf"/>
</dbReference>
<dbReference type="InterPro" id="IPR011251">
    <property type="entry name" value="Luciferase-like_dom"/>
</dbReference>
<proteinExistence type="predicted"/>
<protein>
    <submittedName>
        <fullName evidence="3">F420-dependent oxidoreductase</fullName>
    </submittedName>
</protein>
<evidence type="ECO:0000259" key="2">
    <source>
        <dbReference type="Pfam" id="PF00296"/>
    </source>
</evidence>
<dbReference type="SUPFAM" id="SSF51679">
    <property type="entry name" value="Bacterial luciferase-like"/>
    <property type="match status" value="1"/>
</dbReference>
<dbReference type="Proteomes" id="UP001519332">
    <property type="component" value="Unassembled WGS sequence"/>
</dbReference>
<accession>A0ABS4U269</accession>
<sequence length="324" mass="34904">MNEIGVAIPFWLDRPDTEALDIAVTADRLGYSTLWVGEMVTFDAFSLATAIGSHTSQIRLRVGPLAVGVRTPVGMALGLSSVERLTGSRVDVALGASSPTIVHDWHDRPWGKSAVKMRESVQVLRTILEDGRADYAGKEVRTRGFRLRHALPNRSVTVAAFGPEMTKVAAEEADEIVLNIVTPGLVARVRETVYAHAKAAGRTPPRIAVWVSAALDPGPASIHQLARQLVVYLKQPGYGEMFTELGYGELVRRARSGACYADLARDLPPELLARVCMIGSAEQIASRVEAYHRAGADHVALVPSTAEDPAGHCLLSAVAKEMNL</sequence>
<dbReference type="RefSeq" id="WP_209646938.1">
    <property type="nucleotide sequence ID" value="NZ_JAGINW010000001.1"/>
</dbReference>
<dbReference type="PANTHER" id="PTHR43244">
    <property type="match status" value="1"/>
</dbReference>
<dbReference type="Gene3D" id="3.20.20.30">
    <property type="entry name" value="Luciferase-like domain"/>
    <property type="match status" value="1"/>
</dbReference>
<evidence type="ECO:0000313" key="4">
    <source>
        <dbReference type="Proteomes" id="UP001519332"/>
    </source>
</evidence>
<feature type="domain" description="Luciferase-like" evidence="2">
    <location>
        <begin position="18"/>
        <end position="298"/>
    </location>
</feature>